<evidence type="ECO:0000256" key="13">
    <source>
        <dbReference type="SAM" id="Coils"/>
    </source>
</evidence>
<sequence>MFSTFEAIIIAALFALIGAIIGAFASSRLSSGSRANNDLSDELANTKKELDEYQQQVEDHFLETAKLVDELTKSYRDVHNHLAQGASELLNEEIIEQPLKKIQGPEDQQDVVETTETAGFAPLDYAPKDPKTKSGVLDEGFGLQKTASER</sequence>
<evidence type="ECO:0000256" key="9">
    <source>
        <dbReference type="ARBA" id="ARBA00023306"/>
    </source>
</evidence>
<evidence type="ECO:0000256" key="11">
    <source>
        <dbReference type="ARBA" id="ARBA00035703"/>
    </source>
</evidence>
<dbReference type="EMBL" id="CAKLPX010000007">
    <property type="protein sequence ID" value="CAH0993344.1"/>
    <property type="molecule type" value="Genomic_DNA"/>
</dbReference>
<gene>
    <name evidence="15" type="ORF">SIN8267_03492</name>
</gene>
<keyword evidence="13" id="KW-0175">Coiled coil</keyword>
<evidence type="ECO:0000256" key="7">
    <source>
        <dbReference type="ARBA" id="ARBA00022989"/>
    </source>
</evidence>
<dbReference type="InterPro" id="IPR009386">
    <property type="entry name" value="ZapG-like"/>
</dbReference>
<dbReference type="PANTHER" id="PTHR39579:SF1">
    <property type="entry name" value="INNER MEMBRANE PROTEIN YHCB"/>
    <property type="match status" value="1"/>
</dbReference>
<comment type="caution">
    <text evidence="15">The sequence shown here is derived from an EMBL/GenBank/DDBJ whole genome shotgun (WGS) entry which is preliminary data.</text>
</comment>
<keyword evidence="3" id="KW-0997">Cell inner membrane</keyword>
<evidence type="ECO:0000256" key="3">
    <source>
        <dbReference type="ARBA" id="ARBA00022519"/>
    </source>
</evidence>
<evidence type="ECO:0000313" key="16">
    <source>
        <dbReference type="Proteomes" id="UP000838100"/>
    </source>
</evidence>
<keyword evidence="16" id="KW-1185">Reference proteome</keyword>
<dbReference type="PANTHER" id="PTHR39579">
    <property type="entry name" value="INNER MEMBRANE PROTEIN YHCB"/>
    <property type="match status" value="1"/>
</dbReference>
<name>A0ABM9AJY2_9GAMM</name>
<accession>A0ABM9AJY2</accession>
<evidence type="ECO:0000256" key="2">
    <source>
        <dbReference type="ARBA" id="ARBA00022475"/>
    </source>
</evidence>
<reference evidence="15" key="1">
    <citation type="submission" date="2021-12" db="EMBL/GenBank/DDBJ databases">
        <authorList>
            <person name="Rodrigo-Torres L."/>
            <person name="Arahal R. D."/>
            <person name="Lucena T."/>
        </authorList>
    </citation>
    <scope>NUCLEOTIDE SEQUENCE</scope>
    <source>
        <strain evidence="15">CECT 8267</strain>
    </source>
</reference>
<evidence type="ECO:0000256" key="10">
    <source>
        <dbReference type="ARBA" id="ARBA00035657"/>
    </source>
</evidence>
<comment type="similarity">
    <text evidence="10">Belongs to the ZapG family.</text>
</comment>
<keyword evidence="2" id="KW-1003">Cell membrane</keyword>
<proteinExistence type="inferred from homology"/>
<dbReference type="Proteomes" id="UP000838100">
    <property type="component" value="Unassembled WGS sequence"/>
</dbReference>
<evidence type="ECO:0000256" key="4">
    <source>
        <dbReference type="ARBA" id="ARBA00022618"/>
    </source>
</evidence>
<dbReference type="Pfam" id="PF06295">
    <property type="entry name" value="ZapG-like"/>
    <property type="match status" value="1"/>
</dbReference>
<feature type="coiled-coil region" evidence="13">
    <location>
        <begin position="36"/>
        <end position="63"/>
    </location>
</feature>
<evidence type="ECO:0000313" key="15">
    <source>
        <dbReference type="EMBL" id="CAH0993344.1"/>
    </source>
</evidence>
<keyword evidence="6" id="KW-0133">Cell shape</keyword>
<evidence type="ECO:0000256" key="8">
    <source>
        <dbReference type="ARBA" id="ARBA00023136"/>
    </source>
</evidence>
<evidence type="ECO:0000256" key="5">
    <source>
        <dbReference type="ARBA" id="ARBA00022692"/>
    </source>
</evidence>
<evidence type="ECO:0000256" key="14">
    <source>
        <dbReference type="SAM" id="MobiDB-lite"/>
    </source>
</evidence>
<keyword evidence="4" id="KW-0132">Cell division</keyword>
<organism evidence="15 16">
    <name type="scientific">Sinobacterium norvegicum</name>
    <dbReference type="NCBI Taxonomy" id="1641715"/>
    <lineage>
        <taxon>Bacteria</taxon>
        <taxon>Pseudomonadati</taxon>
        <taxon>Pseudomonadota</taxon>
        <taxon>Gammaproteobacteria</taxon>
        <taxon>Cellvibrionales</taxon>
        <taxon>Spongiibacteraceae</taxon>
        <taxon>Sinobacterium</taxon>
    </lineage>
</organism>
<evidence type="ECO:0000256" key="1">
    <source>
        <dbReference type="ARBA" id="ARBA00004377"/>
    </source>
</evidence>
<keyword evidence="8" id="KW-0472">Membrane</keyword>
<keyword evidence="7" id="KW-1133">Transmembrane helix</keyword>
<evidence type="ECO:0000256" key="12">
    <source>
        <dbReference type="ARBA" id="ARBA00035727"/>
    </source>
</evidence>
<protein>
    <recommendedName>
        <fullName evidence="11">Z-ring associated protein G</fullName>
    </recommendedName>
    <alternativeName>
        <fullName evidence="12">Cell division protein ZapG</fullName>
    </alternativeName>
</protein>
<evidence type="ECO:0000256" key="6">
    <source>
        <dbReference type="ARBA" id="ARBA00022960"/>
    </source>
</evidence>
<feature type="region of interest" description="Disordered" evidence="14">
    <location>
        <begin position="119"/>
        <end position="150"/>
    </location>
</feature>
<keyword evidence="5" id="KW-0812">Transmembrane</keyword>
<comment type="subcellular location">
    <subcellularLocation>
        <location evidence="1">Cell inner membrane</location>
        <topology evidence="1">Single-pass membrane protein</topology>
    </subcellularLocation>
</comment>
<dbReference type="RefSeq" id="WP_237446026.1">
    <property type="nucleotide sequence ID" value="NZ_CAKLPX010000007.1"/>
</dbReference>
<keyword evidence="9" id="KW-0131">Cell cycle</keyword>